<dbReference type="InterPro" id="IPR047136">
    <property type="entry name" value="PurB_bact"/>
</dbReference>
<feature type="domain" description="Fumarate lyase N-terminal" evidence="1">
    <location>
        <begin position="99"/>
        <end position="266"/>
    </location>
</feature>
<dbReference type="Gene3D" id="1.10.275.10">
    <property type="entry name" value="Fumarase/aspartase (N-terminal domain)"/>
    <property type="match status" value="1"/>
</dbReference>
<dbReference type="InterPro" id="IPR008948">
    <property type="entry name" value="L-Aspartase-like"/>
</dbReference>
<evidence type="ECO:0000313" key="2">
    <source>
        <dbReference type="EMBL" id="BAJ95463.1"/>
    </source>
</evidence>
<dbReference type="Gene3D" id="1.20.200.10">
    <property type="entry name" value="Fumarase/aspartase (Central domain)"/>
    <property type="match status" value="1"/>
</dbReference>
<sequence>MSAPPFLKSPATAAFLASPRVTAAPRAAVLGATAQPPRRLRCSAAVGAGARDFGVMSAPLGWAARSVEELEQATDLDSFCMMALSPLDGRYIRFIKDLMPFFSEFGLIRYRVLVEVKWLLKLSQIPEVKEVPPFSQEAQLFLDAVIQDFSINDAKEVKQIEKITNHDVKAVEYYLKQKCSSNPEVAKVLEFFHFGCTSEDINNLSHALALKEGVNTIMFPVMIDVCSAICSLATENAHVPLLSKTHGQPASPTTLGKEMANFAARLSDIGRVFLRSRY</sequence>
<dbReference type="PANTHER" id="PTHR43411:SF1">
    <property type="entry name" value="ADENYLOSUCCINATE LYASE"/>
    <property type="match status" value="1"/>
</dbReference>
<dbReference type="AlphaFoldDB" id="F2DK42"/>
<reference evidence="2" key="1">
    <citation type="journal article" date="2011" name="Plant Physiol.">
        <title>Comprehensive sequence analysis of 24,783 barley full-length cDNAs derived from 12 clone libraries.</title>
        <authorList>
            <person name="Matsumoto T."/>
            <person name="Tanaka T."/>
            <person name="Sakai H."/>
            <person name="Amano N."/>
            <person name="Kanamori H."/>
            <person name="Kurita K."/>
            <person name="Kikuta A."/>
            <person name="Kamiya K."/>
            <person name="Yamamoto M."/>
            <person name="Ikawa H."/>
            <person name="Fujii N."/>
            <person name="Hori K."/>
            <person name="Itoh T."/>
            <person name="Sato K."/>
        </authorList>
    </citation>
    <scope>NUCLEOTIDE SEQUENCE</scope>
    <source>
        <tissue evidence="2">Shoot and root</tissue>
    </source>
</reference>
<organism evidence="2">
    <name type="scientific">Hordeum vulgare subsp. vulgare</name>
    <name type="common">Domesticated barley</name>
    <dbReference type="NCBI Taxonomy" id="112509"/>
    <lineage>
        <taxon>Eukaryota</taxon>
        <taxon>Viridiplantae</taxon>
        <taxon>Streptophyta</taxon>
        <taxon>Embryophyta</taxon>
        <taxon>Tracheophyta</taxon>
        <taxon>Spermatophyta</taxon>
        <taxon>Magnoliopsida</taxon>
        <taxon>Liliopsida</taxon>
        <taxon>Poales</taxon>
        <taxon>Poaceae</taxon>
        <taxon>BOP clade</taxon>
        <taxon>Pooideae</taxon>
        <taxon>Triticodae</taxon>
        <taxon>Triticeae</taxon>
        <taxon>Hordeinae</taxon>
        <taxon>Hordeum</taxon>
    </lineage>
</organism>
<accession>F2DK42</accession>
<proteinExistence type="evidence at transcript level"/>
<dbReference type="GO" id="GO:0003824">
    <property type="term" value="F:catalytic activity"/>
    <property type="evidence" value="ECO:0007669"/>
    <property type="project" value="InterPro"/>
</dbReference>
<evidence type="ECO:0000259" key="1">
    <source>
        <dbReference type="Pfam" id="PF00206"/>
    </source>
</evidence>
<dbReference type="InterPro" id="IPR022761">
    <property type="entry name" value="Fumarate_lyase_N"/>
</dbReference>
<protein>
    <submittedName>
        <fullName evidence="2">Predicted protein</fullName>
    </submittedName>
</protein>
<dbReference type="EMBL" id="AK364260">
    <property type="protein sequence ID" value="BAJ95463.1"/>
    <property type="molecule type" value="mRNA"/>
</dbReference>
<dbReference type="PANTHER" id="PTHR43411">
    <property type="entry name" value="ADENYLOSUCCINATE LYASE"/>
    <property type="match status" value="1"/>
</dbReference>
<name>F2DK42_HORVV</name>
<dbReference type="Pfam" id="PF00206">
    <property type="entry name" value="Lyase_1"/>
    <property type="match status" value="1"/>
</dbReference>
<dbReference type="SUPFAM" id="SSF48557">
    <property type="entry name" value="L-aspartase-like"/>
    <property type="match status" value="1"/>
</dbReference>
<dbReference type="InterPro" id="IPR024083">
    <property type="entry name" value="Fumarase/histidase_N"/>
</dbReference>